<dbReference type="GO" id="GO:0006044">
    <property type="term" value="P:N-acetylglucosamine metabolic process"/>
    <property type="evidence" value="ECO:0007669"/>
    <property type="project" value="TreeGrafter"/>
</dbReference>
<name>A0A812VA43_9DINO</name>
<feature type="chain" id="PRO_5032839537" evidence="1">
    <location>
        <begin position="18"/>
        <end position="553"/>
    </location>
</feature>
<keyword evidence="1" id="KW-0732">Signal</keyword>
<dbReference type="Proteomes" id="UP000604046">
    <property type="component" value="Unassembled WGS sequence"/>
</dbReference>
<reference evidence="2" key="1">
    <citation type="submission" date="2021-02" db="EMBL/GenBank/DDBJ databases">
        <authorList>
            <person name="Dougan E. K."/>
            <person name="Rhodes N."/>
            <person name="Thang M."/>
            <person name="Chan C."/>
        </authorList>
    </citation>
    <scope>NUCLEOTIDE SEQUENCE</scope>
</reference>
<dbReference type="PANTHER" id="PTHR12224">
    <property type="entry name" value="BETA-1,4-MANNOSYL-GLYCOPROTEIN BETA-1,4-N-ACETYLGLUCOSAMINYL-TRANSFERASE"/>
    <property type="match status" value="1"/>
</dbReference>
<dbReference type="PANTHER" id="PTHR12224:SF0">
    <property type="entry name" value="BETA-1,4-MANNOSYL-GLYCOPROTEIN 4-BETA-N-ACETYLGLUCOSAMINYLTRANSFERASE"/>
    <property type="match status" value="1"/>
</dbReference>
<gene>
    <name evidence="2" type="ORF">SNAT2548_LOCUS34733</name>
</gene>
<sequence>MCLRFALPWLLLSDASSAEVSHLLVDALFFDKRNDAIILPPLSGVYRRFDTNSLTKRSKGARTLLSRNTDFSWCFSVEGRNVLCSAASAADVRSVETWLFTPPTCACQRSDGLPTGSQILTHKPAHQIGFPSHSRCYCTGREASSQTRVIQDIRITQPALRPAMRPPNATSALSLECPVGIPQRDKPRKVFVGFTVNDETGPLLTHVHEIAPVVEAIIWIEGTTSFSGLPRPSTLARLRTKLAPYMPKIFEQKVSGGGQRLQQEATRKKDRFLASGGWRSAEHLYNMAGKVLLDDQNFRRRFLARPPEPDDVLIVLDADEVIRREALWQVKHCKFRFPMRFQMRNFVYDFQHYNYQVTRGYTSYFQEADWSFATGITVHQLTVDGIQPHAARVARIADKVTSNVSEPLGYQRYRRLPETVFPNAGWHMHLFFGPKQIARKRAMGFHHSYNRRPFNHTPSLHAMMVHGRHPLQLDCMEVGRRITPMVSCKVRPCDEPEMARGAGRVACVFPAREPREALPHIVRDDPSMECLVDRIGAGLDRVCPSDVEDIDWP</sequence>
<evidence type="ECO:0000256" key="1">
    <source>
        <dbReference type="SAM" id="SignalP"/>
    </source>
</evidence>
<dbReference type="AlphaFoldDB" id="A0A812VA43"/>
<comment type="caution">
    <text evidence="2">The sequence shown here is derived from an EMBL/GenBank/DDBJ whole genome shotgun (WGS) entry which is preliminary data.</text>
</comment>
<dbReference type="OrthoDB" id="6474464at2759"/>
<organism evidence="2 3">
    <name type="scientific">Symbiodinium natans</name>
    <dbReference type="NCBI Taxonomy" id="878477"/>
    <lineage>
        <taxon>Eukaryota</taxon>
        <taxon>Sar</taxon>
        <taxon>Alveolata</taxon>
        <taxon>Dinophyceae</taxon>
        <taxon>Suessiales</taxon>
        <taxon>Symbiodiniaceae</taxon>
        <taxon>Symbiodinium</taxon>
    </lineage>
</organism>
<accession>A0A812VA43</accession>
<dbReference type="InterPro" id="IPR006813">
    <property type="entry name" value="Glyco_trans_17"/>
</dbReference>
<evidence type="ECO:0000313" key="3">
    <source>
        <dbReference type="Proteomes" id="UP000604046"/>
    </source>
</evidence>
<dbReference type="Pfam" id="PF04724">
    <property type="entry name" value="Glyco_transf_17"/>
    <property type="match status" value="1"/>
</dbReference>
<dbReference type="EMBL" id="CAJNDS010002827">
    <property type="protein sequence ID" value="CAE7611078.1"/>
    <property type="molecule type" value="Genomic_DNA"/>
</dbReference>
<proteinExistence type="predicted"/>
<evidence type="ECO:0000313" key="2">
    <source>
        <dbReference type="EMBL" id="CAE7611078.1"/>
    </source>
</evidence>
<protein>
    <submittedName>
        <fullName evidence="2">Uncharacterized protein</fullName>
    </submittedName>
</protein>
<dbReference type="GO" id="GO:0016020">
    <property type="term" value="C:membrane"/>
    <property type="evidence" value="ECO:0007669"/>
    <property type="project" value="InterPro"/>
</dbReference>
<dbReference type="GO" id="GO:0003830">
    <property type="term" value="F:beta-1,4-mannosylglycoprotein 4-beta-N-acetylglucosaminyltransferase activity"/>
    <property type="evidence" value="ECO:0007669"/>
    <property type="project" value="InterPro"/>
</dbReference>
<keyword evidence="3" id="KW-1185">Reference proteome</keyword>
<feature type="signal peptide" evidence="1">
    <location>
        <begin position="1"/>
        <end position="17"/>
    </location>
</feature>